<dbReference type="InterPro" id="IPR036681">
    <property type="entry name" value="PgpA-like_sf"/>
</dbReference>
<dbReference type="InParanoid" id="A0A3A9JGL5"/>
<dbReference type="EC" id="3.1.3.27" evidence="1"/>
<keyword evidence="1" id="KW-1003">Cell membrane</keyword>
<dbReference type="EMBL" id="RFLX01000004">
    <property type="protein sequence ID" value="RMI25784.1"/>
    <property type="molecule type" value="Genomic_DNA"/>
</dbReference>
<sequence length="165" mass="16916">MSKHAELPANLPEAAPSAIPAGLPRFIASMGGIGFLRPAPGTWGSALVLPVALAGWEASLALGLLLSLLGWWALVRLPEARQDPSWVVVDEGAGQSIALAALPAAGVTGVLLAFLLFRAFDILKPGPVGWADRRKGAAGVMLDDIIAGALAAALLLAARWMGVTL</sequence>
<reference evidence="4 7" key="1">
    <citation type="submission" date="2018-09" db="EMBL/GenBank/DDBJ databases">
        <title>Roseomonas sp. nov., isolated from feces of Tibetan antelopes in the Qinghai-Tibet plateau, China.</title>
        <authorList>
            <person name="Tian Z."/>
        </authorList>
    </citation>
    <scope>NUCLEOTIDE SEQUENCE [LARGE SCALE GENOMIC DNA]</scope>
    <source>
        <strain evidence="5 6">Z23</strain>
        <strain evidence="4 7">Z24</strain>
    </source>
</reference>
<dbReference type="PANTHER" id="PTHR36305">
    <property type="entry name" value="PHOSPHATIDYLGLYCEROPHOSPHATASE A"/>
    <property type="match status" value="1"/>
</dbReference>
<evidence type="ECO:0000259" key="3">
    <source>
        <dbReference type="Pfam" id="PF04608"/>
    </source>
</evidence>
<evidence type="ECO:0000313" key="6">
    <source>
        <dbReference type="Proteomes" id="UP000274097"/>
    </source>
</evidence>
<dbReference type="PIRSF" id="PIRSF006162">
    <property type="entry name" value="PgpA"/>
    <property type="match status" value="1"/>
</dbReference>
<keyword evidence="1" id="KW-0479">Metal-binding</keyword>
<dbReference type="OrthoDB" id="9804091at2"/>
<dbReference type="Proteomes" id="UP000278036">
    <property type="component" value="Unassembled WGS sequence"/>
</dbReference>
<comment type="cofactor">
    <cofactor evidence="1">
        <name>Mg(2+)</name>
        <dbReference type="ChEBI" id="CHEBI:18420"/>
    </cofactor>
</comment>
<dbReference type="CDD" id="cd06971">
    <property type="entry name" value="PgpA"/>
    <property type="match status" value="1"/>
</dbReference>
<gene>
    <name evidence="4" type="ORF">D6Z83_09230</name>
    <name evidence="5" type="ORF">EBE87_08330</name>
</gene>
<dbReference type="UniPathway" id="UPA00084">
    <property type="reaction ID" value="UER00504"/>
</dbReference>
<evidence type="ECO:0000256" key="1">
    <source>
        <dbReference type="PIRNR" id="PIRNR006162"/>
    </source>
</evidence>
<name>A0A3A9JGL5_9PROT</name>
<comment type="pathway">
    <text evidence="1">Phospholipid metabolism; phosphatidylglycerol biosynthesis; phosphatidylglycerol from CDP-diacylglycerol: step 2/2.</text>
</comment>
<feature type="transmembrane region" description="Helical" evidence="2">
    <location>
        <begin position="138"/>
        <end position="161"/>
    </location>
</feature>
<dbReference type="GO" id="GO:0008962">
    <property type="term" value="F:phosphatidylglycerophosphatase activity"/>
    <property type="evidence" value="ECO:0007669"/>
    <property type="project" value="UniProtKB-EC"/>
</dbReference>
<proteinExistence type="predicted"/>
<keyword evidence="1" id="KW-0442">Lipid degradation</keyword>
<accession>A0A3A9JGL5</accession>
<dbReference type="GO" id="GO:0006655">
    <property type="term" value="P:phosphatidylglycerol biosynthetic process"/>
    <property type="evidence" value="ECO:0007669"/>
    <property type="project" value="UniProtKB-UniPathway"/>
</dbReference>
<keyword evidence="1" id="KW-0460">Magnesium</keyword>
<comment type="catalytic activity">
    <reaction evidence="1">
        <text>a 1,2-diacyl-sn-glycero-3-phospho-(1'-sn-glycero-3'-phosphate) + H2O = a 1,2-diacyl-sn-glycero-3-phospho-(1'-sn-glycerol) + phosphate</text>
        <dbReference type="Rhea" id="RHEA:33751"/>
        <dbReference type="ChEBI" id="CHEBI:15377"/>
        <dbReference type="ChEBI" id="CHEBI:43474"/>
        <dbReference type="ChEBI" id="CHEBI:60110"/>
        <dbReference type="ChEBI" id="CHEBI:64716"/>
        <dbReference type="EC" id="3.1.3.27"/>
    </reaction>
</comment>
<keyword evidence="1" id="KW-0378">Hydrolase</keyword>
<evidence type="ECO:0000256" key="2">
    <source>
        <dbReference type="SAM" id="Phobius"/>
    </source>
</evidence>
<organism evidence="4 7">
    <name type="scientific">Teichococcus wenyumeiae</name>
    <dbReference type="NCBI Taxonomy" id="2478470"/>
    <lineage>
        <taxon>Bacteria</taxon>
        <taxon>Pseudomonadati</taxon>
        <taxon>Pseudomonadota</taxon>
        <taxon>Alphaproteobacteria</taxon>
        <taxon>Acetobacterales</taxon>
        <taxon>Roseomonadaceae</taxon>
        <taxon>Roseomonas</taxon>
    </lineage>
</organism>
<keyword evidence="1 2" id="KW-0472">Membrane</keyword>
<dbReference type="GO" id="GO:0005886">
    <property type="term" value="C:plasma membrane"/>
    <property type="evidence" value="ECO:0007669"/>
    <property type="project" value="UniProtKB-SubCell"/>
</dbReference>
<keyword evidence="6" id="KW-1185">Reference proteome</keyword>
<dbReference type="FunCoup" id="A0A3A9JGL5">
    <property type="interactions" value="165"/>
</dbReference>
<comment type="subcellular location">
    <subcellularLocation>
        <location evidence="1">Cell inner membrane</location>
        <topology evidence="1">Multi-pass membrane protein</topology>
    </subcellularLocation>
</comment>
<feature type="domain" description="YutG/PgpA" evidence="3">
    <location>
        <begin position="26"/>
        <end position="158"/>
    </location>
</feature>
<keyword evidence="1" id="KW-0997">Cell inner membrane</keyword>
<dbReference type="GO" id="GO:0046872">
    <property type="term" value="F:metal ion binding"/>
    <property type="evidence" value="ECO:0007669"/>
    <property type="project" value="UniProtKB-KW"/>
</dbReference>
<protein>
    <recommendedName>
        <fullName evidence="1">Phosphatidylglycerophosphatase A</fullName>
        <ecNumber evidence="1">3.1.3.27</ecNumber>
    </recommendedName>
    <alternativeName>
        <fullName evidence="1">Phosphatidylglycerolphosphate phosphatase A</fullName>
    </alternativeName>
</protein>
<dbReference type="InterPro" id="IPR007686">
    <property type="entry name" value="YutG/PgpA"/>
</dbReference>
<dbReference type="RefSeq" id="WP_120638046.1">
    <property type="nucleotide sequence ID" value="NZ_RAQU01000042.1"/>
</dbReference>
<evidence type="ECO:0000313" key="4">
    <source>
        <dbReference type="EMBL" id="RKK04481.1"/>
    </source>
</evidence>
<dbReference type="Proteomes" id="UP000274097">
    <property type="component" value="Unassembled WGS sequence"/>
</dbReference>
<dbReference type="PANTHER" id="PTHR36305:SF1">
    <property type="entry name" value="PHOSPHATIDYLGLYCEROPHOSPHATASE A"/>
    <property type="match status" value="1"/>
</dbReference>
<keyword evidence="1" id="KW-0595">Phospholipid degradation</keyword>
<evidence type="ECO:0000313" key="7">
    <source>
        <dbReference type="Proteomes" id="UP000278036"/>
    </source>
</evidence>
<comment type="function">
    <text evidence="1">Lipid phosphatase which dephosphorylates phosphatidylglycerophosphate (PGP) to phosphatidylglycerol (PG).</text>
</comment>
<dbReference type="SUPFAM" id="SSF101307">
    <property type="entry name" value="YutG-like"/>
    <property type="match status" value="1"/>
</dbReference>
<feature type="transmembrane region" description="Helical" evidence="2">
    <location>
        <begin position="47"/>
        <end position="73"/>
    </location>
</feature>
<keyword evidence="2" id="KW-1133">Transmembrane helix</keyword>
<dbReference type="GO" id="GO:0009395">
    <property type="term" value="P:phospholipid catabolic process"/>
    <property type="evidence" value="ECO:0007669"/>
    <property type="project" value="UniProtKB-KW"/>
</dbReference>
<feature type="transmembrane region" description="Helical" evidence="2">
    <location>
        <begin position="93"/>
        <end position="117"/>
    </location>
</feature>
<keyword evidence="1" id="KW-1208">Phospholipid metabolism</keyword>
<dbReference type="AlphaFoldDB" id="A0A3A9JGL5"/>
<comment type="caution">
    <text evidence="4">The sequence shown here is derived from an EMBL/GenBank/DDBJ whole genome shotgun (WGS) entry which is preliminary data.</text>
</comment>
<keyword evidence="1 2" id="KW-0812">Transmembrane</keyword>
<keyword evidence="1" id="KW-0443">Lipid metabolism</keyword>
<dbReference type="Pfam" id="PF04608">
    <property type="entry name" value="PgpA"/>
    <property type="match status" value="1"/>
</dbReference>
<dbReference type="EMBL" id="RAQU01000042">
    <property type="protein sequence ID" value="RKK04481.1"/>
    <property type="molecule type" value="Genomic_DNA"/>
</dbReference>
<evidence type="ECO:0000313" key="5">
    <source>
        <dbReference type="EMBL" id="RMI25784.1"/>
    </source>
</evidence>
<dbReference type="InterPro" id="IPR026037">
    <property type="entry name" value="PgpA"/>
</dbReference>